<accession>A0ABS2GGN3</accession>
<feature type="domain" description="HTH lysR-type" evidence="5">
    <location>
        <begin position="1"/>
        <end position="58"/>
    </location>
</feature>
<dbReference type="EMBL" id="JACJLA010000017">
    <property type="protein sequence ID" value="MBM6913341.1"/>
    <property type="molecule type" value="Genomic_DNA"/>
</dbReference>
<dbReference type="InterPro" id="IPR005119">
    <property type="entry name" value="LysR_subst-bd"/>
</dbReference>
<dbReference type="PRINTS" id="PR00039">
    <property type="entry name" value="HTHLYSR"/>
</dbReference>
<sequence>MELRVLRYFLEAAREENITRAARKLHVSQPTMSKQLKDLENELGQQLFVRTNYAIKLTDAGLFLKKRAEEILNLSDRTERAFRSLDTIDGGEIHIGSAETEVFSYLSCAFHKLQLTYPHIRLHVTSGNLSDLTESLDTGIFDFALVSDFINTDKYNFLDLPMVHHWGIILRTDDSLAQKPYFTIDDLRSLPLICSRQGLSQLMASWFGHDTDQLRVVATYNLIFNAAIMVRSHVGYAITFDNLIPNIPGYDLCFRPLYPLKQSTLKVIWKKYQQFTPQAAALLTELRHTLTPENIHSNSTSLNNIHSKKTITKDFTDI</sequence>
<evidence type="ECO:0000256" key="1">
    <source>
        <dbReference type="ARBA" id="ARBA00009437"/>
    </source>
</evidence>
<keyword evidence="4" id="KW-0804">Transcription</keyword>
<dbReference type="InterPro" id="IPR050950">
    <property type="entry name" value="HTH-type_LysR_regulators"/>
</dbReference>
<dbReference type="Pfam" id="PF03466">
    <property type="entry name" value="LysR_substrate"/>
    <property type="match status" value="1"/>
</dbReference>
<evidence type="ECO:0000313" key="6">
    <source>
        <dbReference type="EMBL" id="MBM6913341.1"/>
    </source>
</evidence>
<evidence type="ECO:0000313" key="7">
    <source>
        <dbReference type="Proteomes" id="UP000707138"/>
    </source>
</evidence>
<proteinExistence type="inferred from homology"/>
<dbReference type="Pfam" id="PF00126">
    <property type="entry name" value="HTH_1"/>
    <property type="match status" value="1"/>
</dbReference>
<dbReference type="SUPFAM" id="SSF53850">
    <property type="entry name" value="Periplasmic binding protein-like II"/>
    <property type="match status" value="1"/>
</dbReference>
<comment type="caution">
    <text evidence="6">The sequence shown here is derived from an EMBL/GenBank/DDBJ whole genome shotgun (WGS) entry which is preliminary data.</text>
</comment>
<dbReference type="InterPro" id="IPR036388">
    <property type="entry name" value="WH-like_DNA-bd_sf"/>
</dbReference>
<dbReference type="Proteomes" id="UP000707138">
    <property type="component" value="Unassembled WGS sequence"/>
</dbReference>
<dbReference type="RefSeq" id="WP_205088276.1">
    <property type="nucleotide sequence ID" value="NZ_JACJLA010000017.1"/>
</dbReference>
<evidence type="ECO:0000256" key="4">
    <source>
        <dbReference type="ARBA" id="ARBA00023163"/>
    </source>
</evidence>
<dbReference type="PANTHER" id="PTHR30419">
    <property type="entry name" value="HTH-TYPE TRANSCRIPTIONAL REGULATOR YBHD"/>
    <property type="match status" value="1"/>
</dbReference>
<dbReference type="CDD" id="cd05466">
    <property type="entry name" value="PBP2_LTTR_substrate"/>
    <property type="match status" value="1"/>
</dbReference>
<dbReference type="PANTHER" id="PTHR30419:SF8">
    <property type="entry name" value="NITROGEN ASSIMILATION TRANSCRIPTIONAL ACTIVATOR-RELATED"/>
    <property type="match status" value="1"/>
</dbReference>
<keyword evidence="7" id="KW-1185">Reference proteome</keyword>
<dbReference type="Gene3D" id="3.40.190.10">
    <property type="entry name" value="Periplasmic binding protein-like II"/>
    <property type="match status" value="2"/>
</dbReference>
<evidence type="ECO:0000256" key="2">
    <source>
        <dbReference type="ARBA" id="ARBA00023015"/>
    </source>
</evidence>
<gene>
    <name evidence="6" type="ORF">H6A01_08410</name>
</gene>
<reference evidence="6 7" key="1">
    <citation type="journal article" date="2021" name="Sci. Rep.">
        <title>The distribution of antibiotic resistance genes in chicken gut microbiota commensals.</title>
        <authorList>
            <person name="Juricova H."/>
            <person name="Matiasovicova J."/>
            <person name="Kubasova T."/>
            <person name="Cejkova D."/>
            <person name="Rychlik I."/>
        </authorList>
    </citation>
    <scope>NUCLEOTIDE SEQUENCE [LARGE SCALE GENOMIC DNA]</scope>
    <source>
        <strain evidence="6 7">An537</strain>
    </source>
</reference>
<organism evidence="6 7">
    <name type="scientific">Veillonella magna</name>
    <dbReference type="NCBI Taxonomy" id="464322"/>
    <lineage>
        <taxon>Bacteria</taxon>
        <taxon>Bacillati</taxon>
        <taxon>Bacillota</taxon>
        <taxon>Negativicutes</taxon>
        <taxon>Veillonellales</taxon>
        <taxon>Veillonellaceae</taxon>
        <taxon>Veillonella</taxon>
    </lineage>
</organism>
<dbReference type="PROSITE" id="PS50931">
    <property type="entry name" value="HTH_LYSR"/>
    <property type="match status" value="1"/>
</dbReference>
<dbReference type="SUPFAM" id="SSF46785">
    <property type="entry name" value="Winged helix' DNA-binding domain"/>
    <property type="match status" value="1"/>
</dbReference>
<protein>
    <submittedName>
        <fullName evidence="6">LysR family transcriptional regulator</fullName>
    </submittedName>
</protein>
<dbReference type="InterPro" id="IPR036390">
    <property type="entry name" value="WH_DNA-bd_sf"/>
</dbReference>
<dbReference type="InterPro" id="IPR000847">
    <property type="entry name" value="LysR_HTH_N"/>
</dbReference>
<dbReference type="Gene3D" id="1.10.10.10">
    <property type="entry name" value="Winged helix-like DNA-binding domain superfamily/Winged helix DNA-binding domain"/>
    <property type="match status" value="1"/>
</dbReference>
<keyword evidence="3" id="KW-0238">DNA-binding</keyword>
<keyword evidence="2" id="KW-0805">Transcription regulation</keyword>
<evidence type="ECO:0000259" key="5">
    <source>
        <dbReference type="PROSITE" id="PS50931"/>
    </source>
</evidence>
<name>A0ABS2GGN3_9FIRM</name>
<comment type="similarity">
    <text evidence="1">Belongs to the LysR transcriptional regulatory family.</text>
</comment>
<evidence type="ECO:0000256" key="3">
    <source>
        <dbReference type="ARBA" id="ARBA00023125"/>
    </source>
</evidence>